<dbReference type="AlphaFoldDB" id="A0A1H0N4K8"/>
<gene>
    <name evidence="1" type="ORF">SAMN04488529_101685</name>
</gene>
<dbReference type="EMBL" id="FNJM01000001">
    <property type="protein sequence ID" value="SDO87551.1"/>
    <property type="molecule type" value="Genomic_DNA"/>
</dbReference>
<dbReference type="STRING" id="94869.SAMN04488529_101685"/>
<dbReference type="Pfam" id="PF04245">
    <property type="entry name" value="NA37"/>
    <property type="match status" value="1"/>
</dbReference>
<dbReference type="GO" id="GO:0009295">
    <property type="term" value="C:nucleoid"/>
    <property type="evidence" value="ECO:0007669"/>
    <property type="project" value="InterPro"/>
</dbReference>
<reference evidence="1 2" key="1">
    <citation type="submission" date="2016-10" db="EMBL/GenBank/DDBJ databases">
        <authorList>
            <person name="de Groot N.N."/>
        </authorList>
    </citation>
    <scope>NUCLEOTIDE SEQUENCE [LARGE SCALE GENOMIC DNA]</scope>
    <source>
        <strain evidence="1 2">DSM 12272</strain>
    </source>
</reference>
<sequence length="382" mass="43596">MSASHIMNREGVTDVLVESKVKSCRGVKYKEQKMAIDTGDYVTDINIQEAVIHVLDQNGDGPILNEYALDLSDDTYNFLYRHIEKCLKDEELRFAIFNPERNIVKEVVQEYLNGTSSDFIGISKELSRQLFAIMKNNISIPSCDLIVASIVTDQGPMVGLLKMDYVKNFTHQVDFVDNKIGIGIIPQAAGLPGNGQKIQKAVFIKPIREGQAYDLMVLDKIKAKEEEYGANYFNNNFLGCSILTSPRDATKIFMTATENWTRNNIVEDAAKAENIRTRIKGKLETKDDINIEELAHELFKSEPEVKEDFSNYIKSHGLEEEIKIDKAYVEKKLKRVRLKIDKDIDLYINSEAYKDNTRFEIQKNGDGSINMVIKHINNYMEK</sequence>
<evidence type="ECO:0008006" key="3">
    <source>
        <dbReference type="Google" id="ProtNLM"/>
    </source>
</evidence>
<proteinExistence type="predicted"/>
<evidence type="ECO:0000313" key="1">
    <source>
        <dbReference type="EMBL" id="SDO87551.1"/>
    </source>
</evidence>
<protein>
    <recommendedName>
        <fullName evidence="3">Nucleoid-associated protein</fullName>
    </recommendedName>
</protein>
<evidence type="ECO:0000313" key="2">
    <source>
        <dbReference type="Proteomes" id="UP000198597"/>
    </source>
</evidence>
<dbReference type="Proteomes" id="UP000198597">
    <property type="component" value="Unassembled WGS sequence"/>
</dbReference>
<keyword evidence="2" id="KW-1185">Reference proteome</keyword>
<name>A0A1H0N4K8_9CLOT</name>
<accession>A0A1H0N4K8</accession>
<organism evidence="1 2">
    <name type="scientific">Clostridium gasigenes</name>
    <dbReference type="NCBI Taxonomy" id="94869"/>
    <lineage>
        <taxon>Bacteria</taxon>
        <taxon>Bacillati</taxon>
        <taxon>Bacillota</taxon>
        <taxon>Clostridia</taxon>
        <taxon>Eubacteriales</taxon>
        <taxon>Clostridiaceae</taxon>
        <taxon>Clostridium</taxon>
    </lineage>
</organism>
<dbReference type="InterPro" id="IPR007358">
    <property type="entry name" value="Nucleoid_associated_NdpA"/>
</dbReference>